<keyword evidence="4" id="KW-1185">Reference proteome</keyword>
<dbReference type="PANTHER" id="PTHR45947">
    <property type="entry name" value="SULFOQUINOVOSYL TRANSFERASE SQD2"/>
    <property type="match status" value="1"/>
</dbReference>
<sequence length="370" mass="41320">MEIIHVVLGKANPERMNGVNKVVHQLASKQAESGRTVSVWGITPSLEHNYGPRNFTTRLFAAHKNPFRLDTNLVVAVITKKGNAVFHLHGGWIPAFSTLSKLLADHDIPFVITPHGAYNTIAMRRSHTLKRLYFSLFEKQLLKRVHRVHCIGESEVSGLTKIFPTQKTFLLPYGYEPAPLTIHHPDAGSTFVVGFVGRLDVYTKGLDLLLDAFRVFNRRHPDAVLWMVGDGPDRKMLARMIEQRELEGVALLWGSKFGKEKDDLLKRMDVFAHPSRNEGLPTAVLEAAALGVPAVVSQATNVGRYVTQYNAGIVIDNENIPALAAAFKTLYDRKKNDTLHELGSNGRWMVGQAFNWKSIVTDFDTLYACA</sequence>
<dbReference type="Pfam" id="PF13439">
    <property type="entry name" value="Glyco_transf_4"/>
    <property type="match status" value="1"/>
</dbReference>
<dbReference type="RefSeq" id="WP_202016497.1">
    <property type="nucleotide sequence ID" value="NZ_JAERRB010000020.1"/>
</dbReference>
<accession>A0ABS1L2C6</accession>
<name>A0ABS1L2C6_9BACT</name>
<dbReference type="Gene3D" id="3.40.50.2000">
    <property type="entry name" value="Glycogen Phosphorylase B"/>
    <property type="match status" value="2"/>
</dbReference>
<evidence type="ECO:0000259" key="2">
    <source>
        <dbReference type="Pfam" id="PF13439"/>
    </source>
</evidence>
<dbReference type="Proteomes" id="UP000613030">
    <property type="component" value="Unassembled WGS sequence"/>
</dbReference>
<dbReference type="PANTHER" id="PTHR45947:SF3">
    <property type="entry name" value="SULFOQUINOVOSYL TRANSFERASE SQD2"/>
    <property type="match status" value="1"/>
</dbReference>
<evidence type="ECO:0000313" key="4">
    <source>
        <dbReference type="Proteomes" id="UP000613030"/>
    </source>
</evidence>
<dbReference type="SUPFAM" id="SSF53756">
    <property type="entry name" value="UDP-Glycosyltransferase/glycogen phosphorylase"/>
    <property type="match status" value="1"/>
</dbReference>
<feature type="domain" description="Glycosyltransferase subfamily 4-like N-terminal" evidence="2">
    <location>
        <begin position="17"/>
        <end position="163"/>
    </location>
</feature>
<dbReference type="InterPro" id="IPR050194">
    <property type="entry name" value="Glycosyltransferase_grp1"/>
</dbReference>
<gene>
    <name evidence="3" type="ORF">JI741_31685</name>
</gene>
<organism evidence="3 4">
    <name type="scientific">Chryseolinea lacunae</name>
    <dbReference type="NCBI Taxonomy" id="2801331"/>
    <lineage>
        <taxon>Bacteria</taxon>
        <taxon>Pseudomonadati</taxon>
        <taxon>Bacteroidota</taxon>
        <taxon>Cytophagia</taxon>
        <taxon>Cytophagales</taxon>
        <taxon>Fulvivirgaceae</taxon>
        <taxon>Chryseolinea</taxon>
    </lineage>
</organism>
<evidence type="ECO:0000313" key="3">
    <source>
        <dbReference type="EMBL" id="MBL0745839.1"/>
    </source>
</evidence>
<dbReference type="InterPro" id="IPR028098">
    <property type="entry name" value="Glyco_trans_4-like_N"/>
</dbReference>
<comment type="caution">
    <text evidence="3">The sequence shown here is derived from an EMBL/GenBank/DDBJ whole genome shotgun (WGS) entry which is preliminary data.</text>
</comment>
<feature type="domain" description="Glycosyl transferase family 1" evidence="1">
    <location>
        <begin position="190"/>
        <end position="347"/>
    </location>
</feature>
<dbReference type="Pfam" id="PF00534">
    <property type="entry name" value="Glycos_transf_1"/>
    <property type="match status" value="1"/>
</dbReference>
<reference evidence="3 4" key="1">
    <citation type="submission" date="2021-01" db="EMBL/GenBank/DDBJ databases">
        <title>Chryseolinea sp. Jin1 Genome sequencing and assembly.</title>
        <authorList>
            <person name="Kim I."/>
        </authorList>
    </citation>
    <scope>NUCLEOTIDE SEQUENCE [LARGE SCALE GENOMIC DNA]</scope>
    <source>
        <strain evidence="3 4">Jin1</strain>
    </source>
</reference>
<evidence type="ECO:0000259" key="1">
    <source>
        <dbReference type="Pfam" id="PF00534"/>
    </source>
</evidence>
<protein>
    <submittedName>
        <fullName evidence="3">Glycosyltransferase family 4 protein</fullName>
    </submittedName>
</protein>
<dbReference type="InterPro" id="IPR001296">
    <property type="entry name" value="Glyco_trans_1"/>
</dbReference>
<dbReference type="CDD" id="cd03801">
    <property type="entry name" value="GT4_PimA-like"/>
    <property type="match status" value="1"/>
</dbReference>
<dbReference type="EMBL" id="JAERRB010000020">
    <property type="protein sequence ID" value="MBL0745839.1"/>
    <property type="molecule type" value="Genomic_DNA"/>
</dbReference>
<proteinExistence type="predicted"/>